<dbReference type="GeneID" id="85449447"/>
<organism evidence="2 3">
    <name type="scientific">Colletotrichum navitas</name>
    <dbReference type="NCBI Taxonomy" id="681940"/>
    <lineage>
        <taxon>Eukaryota</taxon>
        <taxon>Fungi</taxon>
        <taxon>Dikarya</taxon>
        <taxon>Ascomycota</taxon>
        <taxon>Pezizomycotina</taxon>
        <taxon>Sordariomycetes</taxon>
        <taxon>Hypocreomycetidae</taxon>
        <taxon>Glomerellales</taxon>
        <taxon>Glomerellaceae</taxon>
        <taxon>Colletotrichum</taxon>
        <taxon>Colletotrichum graminicola species complex</taxon>
    </lineage>
</organism>
<comment type="caution">
    <text evidence="2">The sequence shown here is derived from an EMBL/GenBank/DDBJ whole genome shotgun (WGS) entry which is preliminary data.</text>
</comment>
<sequence>MSSRRGGIDPRDSRRKRRSTRSLSTRSPSPDRRPTTKRRRYSSSRSRSPGHKRQPRSRSSGSESLRSSRSRDRSPGHRPYRGRANSKPRSGAGGRRDSSIPRSPDNETRNRMSDEEEQDSSRKGRQVDDLSGGRRRGSSLASSRSADHSKR</sequence>
<evidence type="ECO:0000313" key="3">
    <source>
        <dbReference type="Proteomes" id="UP001230504"/>
    </source>
</evidence>
<feature type="compositionally biased region" description="Low complexity" evidence="1">
    <location>
        <begin position="57"/>
        <end position="67"/>
    </location>
</feature>
<protein>
    <submittedName>
        <fullName evidence="2">Uncharacterized protein</fullName>
    </submittedName>
</protein>
<feature type="compositionally biased region" description="Basic residues" evidence="1">
    <location>
        <begin position="35"/>
        <end position="56"/>
    </location>
</feature>
<gene>
    <name evidence="2" type="ORF">LY79DRAFT_910</name>
</gene>
<feature type="compositionally biased region" description="Basic and acidic residues" evidence="1">
    <location>
        <begin position="1"/>
        <end position="12"/>
    </location>
</feature>
<evidence type="ECO:0000313" key="2">
    <source>
        <dbReference type="EMBL" id="KAK1599937.1"/>
    </source>
</evidence>
<reference evidence="2" key="1">
    <citation type="submission" date="2021-06" db="EMBL/GenBank/DDBJ databases">
        <title>Comparative genomics, transcriptomics and evolutionary studies reveal genomic signatures of adaptation to plant cell wall in hemibiotrophic fungi.</title>
        <authorList>
            <consortium name="DOE Joint Genome Institute"/>
            <person name="Baroncelli R."/>
            <person name="Diaz J.F."/>
            <person name="Benocci T."/>
            <person name="Peng M."/>
            <person name="Battaglia E."/>
            <person name="Haridas S."/>
            <person name="Andreopoulos W."/>
            <person name="Labutti K."/>
            <person name="Pangilinan J."/>
            <person name="Floch G.L."/>
            <person name="Makela M.R."/>
            <person name="Henrissat B."/>
            <person name="Grigoriev I.V."/>
            <person name="Crouch J.A."/>
            <person name="De Vries R.P."/>
            <person name="Sukno S.A."/>
            <person name="Thon M.R."/>
        </authorList>
    </citation>
    <scope>NUCLEOTIDE SEQUENCE</scope>
    <source>
        <strain evidence="2">CBS 125086</strain>
    </source>
</reference>
<name>A0AAD8QEI3_9PEZI</name>
<feature type="compositionally biased region" description="Basic residues" evidence="1">
    <location>
        <begin position="76"/>
        <end position="86"/>
    </location>
</feature>
<dbReference type="AlphaFoldDB" id="A0AAD8QEI3"/>
<dbReference type="RefSeq" id="XP_060420433.1">
    <property type="nucleotide sequence ID" value="XM_060565207.1"/>
</dbReference>
<keyword evidence="3" id="KW-1185">Reference proteome</keyword>
<evidence type="ECO:0000256" key="1">
    <source>
        <dbReference type="SAM" id="MobiDB-lite"/>
    </source>
</evidence>
<accession>A0AAD8QEI3</accession>
<dbReference type="Proteomes" id="UP001230504">
    <property type="component" value="Unassembled WGS sequence"/>
</dbReference>
<feature type="compositionally biased region" description="Basic and acidic residues" evidence="1">
    <location>
        <begin position="94"/>
        <end position="132"/>
    </location>
</feature>
<dbReference type="EMBL" id="JAHLJV010000001">
    <property type="protein sequence ID" value="KAK1599937.1"/>
    <property type="molecule type" value="Genomic_DNA"/>
</dbReference>
<proteinExistence type="predicted"/>
<feature type="region of interest" description="Disordered" evidence="1">
    <location>
        <begin position="1"/>
        <end position="151"/>
    </location>
</feature>